<gene>
    <name evidence="1" type="ORF">WKI67_42945</name>
</gene>
<evidence type="ECO:0000313" key="2">
    <source>
        <dbReference type="Proteomes" id="UP001377168"/>
    </source>
</evidence>
<dbReference type="EMBL" id="JBBKAJ010000038">
    <property type="protein sequence ID" value="MEJ8640053.1"/>
    <property type="molecule type" value="Genomic_DNA"/>
</dbReference>
<keyword evidence="2" id="KW-1185">Reference proteome</keyword>
<sequence>MVNAPQQSTERDRRADDDLGANGRRDAAHLRSAVRWATGQQVVSMSVMLGTYAVHVHPDLTPLGARDLNLRATQAGLHALGVEWFEVRGRDDRASTLGVRASDRDRVLRGIRSLLLRTHGYAIAAGSRRRSTITRILAPSNTLQWETLREANVIRLVWFRTEPTHSLVYGPDASCDVELWSFDKDAGNLLAPRPNRCAQEVVAARPMVSAHRADFTRLASGRWGRGNAALGMTMSREEFVHDSPDDVRFPVDLVYTWVDGQDPAWLERRAKLDASTHHREASNAARYLQRDELRYSLRSAFMFLPWVRHIYLVTDRQRPHWLRQDSDRVSVIDHSSIFTDASHLPTFNSHAIETQLHHIEGLSEHFLYLNDDMLIGRPLTPQKFFHPGGLTRFFPSPAQVNMGSPSPADPPTTAAARNNRRLLEERFQTTLFHKMKHAPYAMRRSVLYEIENTFPEAYRRTSASRFRSPEDISIASSLQQYYSYNSGRSLPGSLSYQYLALDFPDLQERFVRLLHRRDTDAFCLNDGDSQASEVEAQRETLHKFLEAYYPIAAPWEK</sequence>
<protein>
    <submittedName>
        <fullName evidence="1">Stealth family protein</fullName>
    </submittedName>
</protein>
<proteinExistence type="predicted"/>
<organism evidence="1 2">
    <name type="scientific">Streptomyces achmelvichensis</name>
    <dbReference type="NCBI Taxonomy" id="3134111"/>
    <lineage>
        <taxon>Bacteria</taxon>
        <taxon>Bacillati</taxon>
        <taxon>Actinomycetota</taxon>
        <taxon>Actinomycetes</taxon>
        <taxon>Kitasatosporales</taxon>
        <taxon>Streptomycetaceae</taxon>
        <taxon>Streptomyces</taxon>
    </lineage>
</organism>
<evidence type="ECO:0000313" key="1">
    <source>
        <dbReference type="EMBL" id="MEJ8640053.1"/>
    </source>
</evidence>
<name>A0ACC6Q8I5_9ACTN</name>
<reference evidence="1" key="1">
    <citation type="submission" date="2024-03" db="EMBL/GenBank/DDBJ databases">
        <title>Novel Streptomyces species of biotechnological and ecological value are a feature of Machair soil.</title>
        <authorList>
            <person name="Prole J.R."/>
            <person name="Goodfellow M."/>
            <person name="Allenby N."/>
            <person name="Ward A.C."/>
        </authorList>
    </citation>
    <scope>NUCLEOTIDE SEQUENCE</scope>
    <source>
        <strain evidence="1">MS2.AVA.5</strain>
    </source>
</reference>
<accession>A0ACC6Q8I5</accession>
<dbReference type="Proteomes" id="UP001377168">
    <property type="component" value="Unassembled WGS sequence"/>
</dbReference>
<comment type="caution">
    <text evidence="1">The sequence shown here is derived from an EMBL/GenBank/DDBJ whole genome shotgun (WGS) entry which is preliminary data.</text>
</comment>